<evidence type="ECO:0000313" key="2">
    <source>
        <dbReference type="EMBL" id="MCL6272355.1"/>
    </source>
</evidence>
<dbReference type="Pfam" id="PF14690">
    <property type="entry name" value="Zn_ribbon_ISL3"/>
    <property type="match status" value="1"/>
</dbReference>
<accession>A0ABT0PLU4</accession>
<keyword evidence="3" id="KW-1185">Reference proteome</keyword>
<organism evidence="2 3">
    <name type="scientific">Parendozoicomonas callyspongiae</name>
    <dbReference type="NCBI Taxonomy" id="2942213"/>
    <lineage>
        <taxon>Bacteria</taxon>
        <taxon>Pseudomonadati</taxon>
        <taxon>Pseudomonadota</taxon>
        <taxon>Gammaproteobacteria</taxon>
        <taxon>Oceanospirillales</taxon>
        <taxon>Endozoicomonadaceae</taxon>
        <taxon>Parendozoicomonas</taxon>
    </lineage>
</organism>
<dbReference type="RefSeq" id="WP_249702065.1">
    <property type="nucleotide sequence ID" value="NZ_JAMFLX010000163.1"/>
</dbReference>
<proteinExistence type="predicted"/>
<protein>
    <submittedName>
        <fullName evidence="2">Transposase family protein</fullName>
    </submittedName>
</protein>
<dbReference type="EMBL" id="JAMFLX010000163">
    <property type="protein sequence ID" value="MCL6272355.1"/>
    <property type="molecule type" value="Genomic_DNA"/>
</dbReference>
<feature type="domain" description="Transposase IS204/IS1001/IS1096/IS1165 zinc-finger" evidence="1">
    <location>
        <begin position="44"/>
        <end position="86"/>
    </location>
</feature>
<name>A0ABT0PLU4_9GAMM</name>
<comment type="caution">
    <text evidence="2">The sequence shown here is derived from an EMBL/GenBank/DDBJ whole genome shotgun (WGS) entry which is preliminary data.</text>
</comment>
<reference evidence="2 3" key="1">
    <citation type="submission" date="2022-05" db="EMBL/GenBank/DDBJ databases">
        <authorList>
            <person name="Park J.-S."/>
        </authorList>
    </citation>
    <scope>NUCLEOTIDE SEQUENCE [LARGE SCALE GENOMIC DNA]</scope>
    <source>
        <strain evidence="2 3">2012CJ34-2</strain>
    </source>
</reference>
<sequence length="88" mass="10081">MRDKELYAQILGIQSPWAVHDVQLSYQNTEVTVSIDLKPSARLTCPTCGKGCPGYDARVRRWRHLDTCQFRTILEARVPRIKCPEHGV</sequence>
<gene>
    <name evidence="2" type="ORF">M3P05_20790</name>
</gene>
<feature type="non-terminal residue" evidence="2">
    <location>
        <position position="88"/>
    </location>
</feature>
<dbReference type="Proteomes" id="UP001203338">
    <property type="component" value="Unassembled WGS sequence"/>
</dbReference>
<evidence type="ECO:0000259" key="1">
    <source>
        <dbReference type="Pfam" id="PF14690"/>
    </source>
</evidence>
<dbReference type="InterPro" id="IPR029261">
    <property type="entry name" value="Transposase_Znf"/>
</dbReference>
<evidence type="ECO:0000313" key="3">
    <source>
        <dbReference type="Proteomes" id="UP001203338"/>
    </source>
</evidence>